<proteinExistence type="predicted"/>
<evidence type="ECO:0000313" key="1">
    <source>
        <dbReference type="EMBL" id="AIY18848.1"/>
    </source>
</evidence>
<dbReference type="PANTHER" id="PTHR28008:SF1">
    <property type="entry name" value="DOMAIN PROTEIN, PUTATIVE (AFU_ORTHOLOGUE AFUA_3G10980)-RELATED"/>
    <property type="match status" value="1"/>
</dbReference>
<dbReference type="AlphaFoldDB" id="A0A0A1DQM4"/>
<keyword evidence="2" id="KW-1185">Reference proteome</keyword>
<name>A0A0A1DQM4_NOCSI</name>
<dbReference type="RefSeq" id="WP_038681492.1">
    <property type="nucleotide sequence ID" value="NZ_BJMC01000013.1"/>
</dbReference>
<protein>
    <submittedName>
        <fullName evidence="1">Uncharacterized protein</fullName>
    </submittedName>
</protein>
<sequence length="127" mass="13022">MKPLRLPWLWLGLWLLLVAAVVALSLGSPPAGPDVPAGDKWQHLTAYGVLAAGAVQVFRGGRPLLVAGIGLVLLGAGLEIAQGTLTADRVMDWRDAVANTAGAGLGLLTSRTRARDALLRAAPAASA</sequence>
<evidence type="ECO:0000313" key="2">
    <source>
        <dbReference type="Proteomes" id="UP000030300"/>
    </source>
</evidence>
<dbReference type="EMBL" id="CP009896">
    <property type="protein sequence ID" value="AIY18848.1"/>
    <property type="molecule type" value="Genomic_DNA"/>
</dbReference>
<dbReference type="Proteomes" id="UP000030300">
    <property type="component" value="Chromosome"/>
</dbReference>
<organism evidence="1 2">
    <name type="scientific">Nocardioides simplex</name>
    <name type="common">Arthrobacter simplex</name>
    <dbReference type="NCBI Taxonomy" id="2045"/>
    <lineage>
        <taxon>Bacteria</taxon>
        <taxon>Bacillati</taxon>
        <taxon>Actinomycetota</taxon>
        <taxon>Actinomycetes</taxon>
        <taxon>Propionibacteriales</taxon>
        <taxon>Nocardioidaceae</taxon>
        <taxon>Pimelobacter</taxon>
    </lineage>
</organism>
<reference evidence="1 2" key="1">
    <citation type="journal article" date="2015" name="Genome Announc.">
        <title>Complete Genome Sequence of Steroid-Transforming Nocardioides simplex VKM Ac-2033D.</title>
        <authorList>
            <person name="Shtratnikova V.Y."/>
            <person name="Schelkunov M.I."/>
            <person name="Pekov Y.A."/>
            <person name="Fokina V.V."/>
            <person name="Logacheva M.D."/>
            <person name="Sokolov S.L."/>
            <person name="Bragin E.Y."/>
            <person name="Ashapkin V.V."/>
            <person name="Donova M.V."/>
        </authorList>
    </citation>
    <scope>NUCLEOTIDE SEQUENCE [LARGE SCALE GENOMIC DNA]</scope>
    <source>
        <strain evidence="1 2">VKM Ac-2033D</strain>
    </source>
</reference>
<dbReference type="GeneID" id="96611544"/>
<gene>
    <name evidence="1" type="ORF">KR76_22455</name>
</gene>
<dbReference type="PANTHER" id="PTHR28008">
    <property type="entry name" value="DOMAIN PROTEIN, PUTATIVE (AFU_ORTHOLOGUE AFUA_3G10980)-RELATED"/>
    <property type="match status" value="1"/>
</dbReference>
<dbReference type="KEGG" id="psim:KR76_22455"/>
<dbReference type="STRING" id="2045.KR76_22455"/>
<dbReference type="eggNOG" id="COG5652">
    <property type="taxonomic scope" value="Bacteria"/>
</dbReference>
<accession>A0A0A1DQM4</accession>
<dbReference type="HOGENOM" id="CLU_096028_3_0_11"/>
<dbReference type="OrthoDB" id="3790495at2"/>